<accession>A0ACB8VK29</accession>
<evidence type="ECO:0000313" key="2">
    <source>
        <dbReference type="Proteomes" id="UP000831701"/>
    </source>
</evidence>
<sequence length="130" mass="15342">MAGAVPQVLFLALKIYIGIQTRLFRCVILRLVARRRSPVVWAYTRDLIHWWDTIVPDFSPHQFVQNFRVSRESFDYICGRVGHVMRKRNTNYRLCVPVRKSDGNCHLKAGHRQRVQDHQPSFWGRPEHCG</sequence>
<keyword evidence="2" id="KW-1185">Reference proteome</keyword>
<protein>
    <submittedName>
        <fullName evidence="1">Uncharacterized protein</fullName>
    </submittedName>
</protein>
<reference evidence="1" key="1">
    <citation type="submission" date="2022-04" db="EMBL/GenBank/DDBJ databases">
        <title>Jade perch genome.</title>
        <authorList>
            <person name="Chao B."/>
        </authorList>
    </citation>
    <scope>NUCLEOTIDE SEQUENCE</scope>
    <source>
        <strain evidence="1">CB-2022</strain>
    </source>
</reference>
<gene>
    <name evidence="1" type="ORF">L3Q82_017305</name>
</gene>
<proteinExistence type="predicted"/>
<dbReference type="Proteomes" id="UP000831701">
    <property type="component" value="Chromosome 20"/>
</dbReference>
<comment type="caution">
    <text evidence="1">The sequence shown here is derived from an EMBL/GenBank/DDBJ whole genome shotgun (WGS) entry which is preliminary data.</text>
</comment>
<organism evidence="1 2">
    <name type="scientific">Scortum barcoo</name>
    <name type="common">barcoo grunter</name>
    <dbReference type="NCBI Taxonomy" id="214431"/>
    <lineage>
        <taxon>Eukaryota</taxon>
        <taxon>Metazoa</taxon>
        <taxon>Chordata</taxon>
        <taxon>Craniata</taxon>
        <taxon>Vertebrata</taxon>
        <taxon>Euteleostomi</taxon>
        <taxon>Actinopterygii</taxon>
        <taxon>Neopterygii</taxon>
        <taxon>Teleostei</taxon>
        <taxon>Neoteleostei</taxon>
        <taxon>Acanthomorphata</taxon>
        <taxon>Eupercaria</taxon>
        <taxon>Centrarchiformes</taxon>
        <taxon>Terapontoidei</taxon>
        <taxon>Terapontidae</taxon>
        <taxon>Scortum</taxon>
    </lineage>
</organism>
<evidence type="ECO:0000313" key="1">
    <source>
        <dbReference type="EMBL" id="KAI3356037.1"/>
    </source>
</evidence>
<dbReference type="EMBL" id="CM041550">
    <property type="protein sequence ID" value="KAI3356037.1"/>
    <property type="molecule type" value="Genomic_DNA"/>
</dbReference>
<name>A0ACB8VK29_9TELE</name>